<comment type="caution">
    <text evidence="1">The sequence shown here is derived from an EMBL/GenBank/DDBJ whole genome shotgun (WGS) entry which is preliminary data.</text>
</comment>
<keyword evidence="2" id="KW-1185">Reference proteome</keyword>
<gene>
    <name evidence="1" type="ORF">ACOLOM_LOCUS11499</name>
</gene>
<proteinExistence type="predicted"/>
<feature type="non-terminal residue" evidence="1">
    <location>
        <position position="1"/>
    </location>
</feature>
<reference evidence="1" key="1">
    <citation type="submission" date="2021-06" db="EMBL/GenBank/DDBJ databases">
        <authorList>
            <person name="Kallberg Y."/>
            <person name="Tangrot J."/>
            <person name="Rosling A."/>
        </authorList>
    </citation>
    <scope>NUCLEOTIDE SEQUENCE</scope>
    <source>
        <strain evidence="1">CL356</strain>
    </source>
</reference>
<protein>
    <submittedName>
        <fullName evidence="1">16133_t:CDS:1</fullName>
    </submittedName>
</protein>
<sequence>PWMDKPSHCLLIPTHRLALRGPPRLFLRHWPSSIHSAVLCPPRLVAHSAVTIWPAQIRKKLQDWRGDKGDNPRVCTWSFGRVLSQISIKNDLWAFSDELDSVIDGVLWAIPRQVAKLEETSGETCTGTPTDGT</sequence>
<dbReference type="Proteomes" id="UP000789525">
    <property type="component" value="Unassembled WGS sequence"/>
</dbReference>
<evidence type="ECO:0000313" key="1">
    <source>
        <dbReference type="EMBL" id="CAG8728585.1"/>
    </source>
</evidence>
<evidence type="ECO:0000313" key="2">
    <source>
        <dbReference type="Proteomes" id="UP000789525"/>
    </source>
</evidence>
<name>A0ACA9Q0X6_9GLOM</name>
<dbReference type="EMBL" id="CAJVPT010041716">
    <property type="protein sequence ID" value="CAG8728585.1"/>
    <property type="molecule type" value="Genomic_DNA"/>
</dbReference>
<organism evidence="1 2">
    <name type="scientific">Acaulospora colombiana</name>
    <dbReference type="NCBI Taxonomy" id="27376"/>
    <lineage>
        <taxon>Eukaryota</taxon>
        <taxon>Fungi</taxon>
        <taxon>Fungi incertae sedis</taxon>
        <taxon>Mucoromycota</taxon>
        <taxon>Glomeromycotina</taxon>
        <taxon>Glomeromycetes</taxon>
        <taxon>Diversisporales</taxon>
        <taxon>Acaulosporaceae</taxon>
        <taxon>Acaulospora</taxon>
    </lineage>
</organism>
<accession>A0ACA9Q0X6</accession>